<proteinExistence type="predicted"/>
<accession>W3XQC1</accession>
<name>W3XQC1_PESFW</name>
<keyword evidence="2" id="KW-1185">Reference proteome</keyword>
<organism evidence="1 2">
    <name type="scientific">Pestalotiopsis fici (strain W106-1 / CGMCC3.15140)</name>
    <dbReference type="NCBI Taxonomy" id="1229662"/>
    <lineage>
        <taxon>Eukaryota</taxon>
        <taxon>Fungi</taxon>
        <taxon>Dikarya</taxon>
        <taxon>Ascomycota</taxon>
        <taxon>Pezizomycotina</taxon>
        <taxon>Sordariomycetes</taxon>
        <taxon>Xylariomycetidae</taxon>
        <taxon>Amphisphaeriales</taxon>
        <taxon>Sporocadaceae</taxon>
        <taxon>Pestalotiopsis</taxon>
    </lineage>
</organism>
<dbReference type="GeneID" id="19267011"/>
<dbReference type="InParanoid" id="W3XQC1"/>
<gene>
    <name evidence="1" type="ORF">PFICI_01998</name>
</gene>
<reference evidence="2" key="1">
    <citation type="journal article" date="2015" name="BMC Genomics">
        <title>Genomic and transcriptomic analysis of the endophytic fungus Pestalotiopsis fici reveals its lifestyle and high potential for synthesis of natural products.</title>
        <authorList>
            <person name="Wang X."/>
            <person name="Zhang X."/>
            <person name="Liu L."/>
            <person name="Xiang M."/>
            <person name="Wang W."/>
            <person name="Sun X."/>
            <person name="Che Y."/>
            <person name="Guo L."/>
            <person name="Liu G."/>
            <person name="Guo L."/>
            <person name="Wang C."/>
            <person name="Yin W.B."/>
            <person name="Stadler M."/>
            <person name="Zhang X."/>
            <person name="Liu X."/>
        </authorList>
    </citation>
    <scope>NUCLEOTIDE SEQUENCE [LARGE SCALE GENOMIC DNA]</scope>
    <source>
        <strain evidence="2">W106-1 / CGMCC3.15140</strain>
    </source>
</reference>
<protein>
    <submittedName>
        <fullName evidence="1">Uncharacterized protein</fullName>
    </submittedName>
</protein>
<dbReference type="AlphaFoldDB" id="W3XQC1"/>
<dbReference type="EMBL" id="KI912109">
    <property type="protein sequence ID" value="ETS88170.1"/>
    <property type="molecule type" value="Genomic_DNA"/>
</dbReference>
<dbReference type="HOGENOM" id="CLU_1360840_0_0_1"/>
<dbReference type="KEGG" id="pfy:PFICI_01998"/>
<evidence type="ECO:0000313" key="1">
    <source>
        <dbReference type="EMBL" id="ETS88170.1"/>
    </source>
</evidence>
<dbReference type="Proteomes" id="UP000030651">
    <property type="component" value="Unassembled WGS sequence"/>
</dbReference>
<dbReference type="OrthoDB" id="10337109at2759"/>
<evidence type="ECO:0000313" key="2">
    <source>
        <dbReference type="Proteomes" id="UP000030651"/>
    </source>
</evidence>
<sequence length="201" mass="22249">MGVPASIKINLHDQHAAAVIQYRFVASGLVSVLPQLPDVSDHNPPADQGVSISDCVLPTTVQRPESVKQFKLSGLSLCYLWEQSGSVALKEGEPYDFTVHSNNRDVAAFTLRPEYSPALHNADKIHASMSWIASTRTMTWENETLNLRLTTDTTHDPYVANVLAMRIDVARALEAIFLRLEQDNDPFCDREDVTLEEGEGG</sequence>
<dbReference type="RefSeq" id="XP_007828770.1">
    <property type="nucleotide sequence ID" value="XM_007830579.1"/>
</dbReference>